<dbReference type="GO" id="GO:0016787">
    <property type="term" value="F:hydrolase activity"/>
    <property type="evidence" value="ECO:0007669"/>
    <property type="project" value="UniProtKB-KW"/>
</dbReference>
<dbReference type="AlphaFoldDB" id="A0A9E7NAY9"/>
<gene>
    <name evidence="1" type="ORF">NGM29_04735</name>
</gene>
<dbReference type="SUPFAM" id="SSF52402">
    <property type="entry name" value="Adenine nucleotide alpha hydrolases-like"/>
    <property type="match status" value="1"/>
</dbReference>
<dbReference type="KEGG" id="sawl:NGM29_04735"/>
<protein>
    <submittedName>
        <fullName evidence="1">Alpha hydrolase</fullName>
    </submittedName>
</protein>
<accession>A0A9E7NAY9</accession>
<dbReference type="Proteomes" id="UP001056855">
    <property type="component" value="Chromosome"/>
</dbReference>
<name>A0A9E7NAY9_9EURY</name>
<sequence>MDESTPRSLRLGLLYSGGKDSTLAALLLEDFYDVTLTTATFGVTDDWTYARDTARSLGFTFEKLELDPDVATEAVETIRTDGFPRNGIQRVHQHALERLAGMDFDAIADGTRRDDRVPTVSRAQAQSLEDRYDVDYIAPLSGFGRQAVDRLVESTLDVTVGPSEEITRADYEAELRALIAERDGEAALGSIFPAHEQTHVTGVQDWNR</sequence>
<evidence type="ECO:0000313" key="1">
    <source>
        <dbReference type="EMBL" id="UTF54585.1"/>
    </source>
</evidence>
<dbReference type="Gene3D" id="3.40.50.620">
    <property type="entry name" value="HUPs"/>
    <property type="match status" value="1"/>
</dbReference>
<dbReference type="InterPro" id="IPR014729">
    <property type="entry name" value="Rossmann-like_a/b/a_fold"/>
</dbReference>
<keyword evidence="1" id="KW-0378">Hydrolase</keyword>
<keyword evidence="2" id="KW-1185">Reference proteome</keyword>
<organism evidence="1 2">
    <name type="scientific">Natronosalvus rutilus</name>
    <dbReference type="NCBI Taxonomy" id="2953753"/>
    <lineage>
        <taxon>Archaea</taxon>
        <taxon>Methanobacteriati</taxon>
        <taxon>Methanobacteriota</taxon>
        <taxon>Stenosarchaea group</taxon>
        <taxon>Halobacteria</taxon>
        <taxon>Halobacteriales</taxon>
        <taxon>Natrialbaceae</taxon>
        <taxon>Natronosalvus</taxon>
    </lineage>
</organism>
<dbReference type="GeneID" id="73289327"/>
<dbReference type="InterPro" id="IPR055834">
    <property type="entry name" value="DUF7411"/>
</dbReference>
<evidence type="ECO:0000313" key="2">
    <source>
        <dbReference type="Proteomes" id="UP001056855"/>
    </source>
</evidence>
<proteinExistence type="predicted"/>
<dbReference type="EMBL" id="CP100355">
    <property type="protein sequence ID" value="UTF54585.1"/>
    <property type="molecule type" value="Genomic_DNA"/>
</dbReference>
<dbReference type="NCBIfam" id="NF011155">
    <property type="entry name" value="PRK14561.1"/>
    <property type="match status" value="1"/>
</dbReference>
<dbReference type="Pfam" id="PF24167">
    <property type="entry name" value="DUF7411"/>
    <property type="match status" value="1"/>
</dbReference>
<reference evidence="1" key="1">
    <citation type="submission" date="2022-06" db="EMBL/GenBank/DDBJ databases">
        <title>Diverse halophilic archaea isolated from saline environments.</title>
        <authorList>
            <person name="Cui H.-L."/>
        </authorList>
    </citation>
    <scope>NUCLEOTIDE SEQUENCE</scope>
    <source>
        <strain evidence="1">WLHS1</strain>
    </source>
</reference>
<dbReference type="RefSeq" id="WP_254159271.1">
    <property type="nucleotide sequence ID" value="NZ_CP100355.1"/>
</dbReference>